<proteinExistence type="predicted"/>
<gene>
    <name evidence="1" type="ORF">A3224_10050</name>
    <name evidence="2" type="ORF">OQJ68_14805</name>
</gene>
<dbReference type="CDD" id="cd24012">
    <property type="entry name" value="ASKHA_NBD_KDGal-kinase"/>
    <property type="match status" value="1"/>
</dbReference>
<reference evidence="3" key="1">
    <citation type="submission" date="2016-03" db="EMBL/GenBank/DDBJ databases">
        <authorList>
            <person name="Lee Y.-S."/>
            <person name="Choi Y.-L."/>
        </authorList>
    </citation>
    <scope>NUCLEOTIDE SEQUENCE [LARGE SCALE GENOMIC DNA]</scope>
    <source>
        <strain evidence="3">DAU221</strain>
    </source>
</reference>
<dbReference type="InterPro" id="IPR042258">
    <property type="entry name" value="DGOK_N"/>
</dbReference>
<accession>A0A143HMG8</accession>
<dbReference type="Proteomes" id="UP001209730">
    <property type="component" value="Unassembled WGS sequence"/>
</dbReference>
<dbReference type="RefSeq" id="WP_067154008.1">
    <property type="nucleotide sequence ID" value="NZ_CP014864.1"/>
</dbReference>
<dbReference type="GO" id="GO:0008671">
    <property type="term" value="F:2-dehydro-3-deoxygalactonokinase activity"/>
    <property type="evidence" value="ECO:0007669"/>
    <property type="project" value="InterPro"/>
</dbReference>
<dbReference type="InterPro" id="IPR042257">
    <property type="entry name" value="DGOK_C"/>
</dbReference>
<dbReference type="InterPro" id="IPR007729">
    <property type="entry name" value="DGOK"/>
</dbReference>
<name>A0A143HMG8_MICTH</name>
<sequence length="304" mass="32191">MSEILVCDWGTSSFRLMRLSAEGEIVGQIASQAGIKSLQNKEIEAYLLDQCHQLDESGALPVILCGMVGSGIGWYEVPYVDCPVSIASLAGAIQSMPSGAVNAYCVPGVKKLTGAEADVMRGEETQAIGWLSGASEAEWAQSLLCLPGTHSKWMSVVDGAIRDFSTAFTGELYSLLKEHSVLVQGEQEDSAAAFDTGLEDSRSGTALIHQLFNSRSRAVLGVLDSAHSASYLSGLLLGCEVRAMAEKLSAGAEGKSLVHLICGDHLAKPYCRALAFYGMDCRHYSGDTYSARGLLAIARASGLV</sequence>
<dbReference type="OrthoDB" id="256574at2"/>
<dbReference type="Pfam" id="PF05035">
    <property type="entry name" value="DGOK"/>
    <property type="match status" value="1"/>
</dbReference>
<keyword evidence="3" id="KW-1185">Reference proteome</keyword>
<dbReference type="KEGG" id="mthd:A3224_10050"/>
<reference evidence="1" key="2">
    <citation type="submission" date="2016-03" db="EMBL/GenBank/DDBJ databases">
        <authorList>
            <person name="Ploux O."/>
        </authorList>
    </citation>
    <scope>NUCLEOTIDE SEQUENCE [LARGE SCALE GENOMIC DNA]</scope>
    <source>
        <strain evidence="1">DAU221</strain>
    </source>
</reference>
<evidence type="ECO:0000313" key="3">
    <source>
        <dbReference type="Proteomes" id="UP000076077"/>
    </source>
</evidence>
<dbReference type="STRING" id="252514.A3224_10050"/>
<dbReference type="Proteomes" id="UP000076077">
    <property type="component" value="Chromosome"/>
</dbReference>
<reference evidence="2" key="3">
    <citation type="submission" date="2022-11" db="EMBL/GenBank/DDBJ databases">
        <title>Chitin-degrading and fungicidal potential of chitinolytic bacterial strains from marine environment of the Pacific Ocean regions.</title>
        <authorList>
            <person name="Pentekhina I."/>
            <person name="Nedashkovskaya O."/>
            <person name="Seitkalieva A."/>
            <person name="Podvolotskaya A."/>
            <person name="Tekutyeva L."/>
            <person name="Balabanova L."/>
        </authorList>
    </citation>
    <scope>NUCLEOTIDE SEQUENCE</scope>
    <source>
        <strain evidence="2">KMM 6838</strain>
    </source>
</reference>
<dbReference type="Gene3D" id="3.30.420.310">
    <property type="entry name" value="2-keto-3-deoxy-galactonokinase, C-terminal domain"/>
    <property type="match status" value="1"/>
</dbReference>
<dbReference type="GO" id="GO:0034194">
    <property type="term" value="P:D-galactonate catabolic process"/>
    <property type="evidence" value="ECO:0007669"/>
    <property type="project" value="InterPro"/>
</dbReference>
<evidence type="ECO:0000313" key="1">
    <source>
        <dbReference type="EMBL" id="AMX02873.1"/>
    </source>
</evidence>
<organism evidence="1 3">
    <name type="scientific">Microbulbifer thermotolerans</name>
    <dbReference type="NCBI Taxonomy" id="252514"/>
    <lineage>
        <taxon>Bacteria</taxon>
        <taxon>Pseudomonadati</taxon>
        <taxon>Pseudomonadota</taxon>
        <taxon>Gammaproteobacteria</taxon>
        <taxon>Cellvibrionales</taxon>
        <taxon>Microbulbiferaceae</taxon>
        <taxon>Microbulbifer</taxon>
    </lineage>
</organism>
<dbReference type="EMBL" id="JAPHQB010000030">
    <property type="protein sequence ID" value="MCX2803062.1"/>
    <property type="molecule type" value="Genomic_DNA"/>
</dbReference>
<dbReference type="AlphaFoldDB" id="A0A143HMG8"/>
<protein>
    <submittedName>
        <fullName evidence="2">2-dehydro-3-deoxygalactonokinase</fullName>
    </submittedName>
</protein>
<evidence type="ECO:0000313" key="2">
    <source>
        <dbReference type="EMBL" id="MCX2803062.1"/>
    </source>
</evidence>
<dbReference type="GeneID" id="76608392"/>
<dbReference type="EMBL" id="CP014864">
    <property type="protein sequence ID" value="AMX02873.1"/>
    <property type="molecule type" value="Genomic_DNA"/>
</dbReference>
<dbReference type="Gene3D" id="3.30.420.300">
    <property type="entry name" value="2-keto-3-deoxy-galactonokinase, substrate binding domain"/>
    <property type="match status" value="1"/>
</dbReference>